<accession>A0A178I0R2</accession>
<dbReference type="InterPro" id="IPR001497">
    <property type="entry name" value="MethylDNA_cys_MeTrfase_AS"/>
</dbReference>
<dbReference type="NCBIfam" id="TIGR00589">
    <property type="entry name" value="ogt"/>
    <property type="match status" value="1"/>
</dbReference>
<dbReference type="SUPFAM" id="SSF46767">
    <property type="entry name" value="Methylated DNA-protein cysteine methyltransferase, C-terminal domain"/>
    <property type="match status" value="1"/>
</dbReference>
<comment type="catalytic activity">
    <reaction evidence="6">
        <text>a 6-O-methyl-2'-deoxyguanosine in DNA + L-cysteinyl-[protein] = S-methyl-L-cysteinyl-[protein] + a 2'-deoxyguanosine in DNA</text>
        <dbReference type="Rhea" id="RHEA:24000"/>
        <dbReference type="Rhea" id="RHEA-COMP:10131"/>
        <dbReference type="Rhea" id="RHEA-COMP:10132"/>
        <dbReference type="Rhea" id="RHEA-COMP:11367"/>
        <dbReference type="Rhea" id="RHEA-COMP:11368"/>
        <dbReference type="ChEBI" id="CHEBI:29950"/>
        <dbReference type="ChEBI" id="CHEBI:82612"/>
        <dbReference type="ChEBI" id="CHEBI:85445"/>
        <dbReference type="ChEBI" id="CHEBI:85448"/>
        <dbReference type="EC" id="2.1.1.63"/>
    </reaction>
</comment>
<keyword evidence="4" id="KW-0227">DNA damage</keyword>
<evidence type="ECO:0000256" key="4">
    <source>
        <dbReference type="ARBA" id="ARBA00022763"/>
    </source>
</evidence>
<dbReference type="GO" id="GO:0032259">
    <property type="term" value="P:methylation"/>
    <property type="evidence" value="ECO:0007669"/>
    <property type="project" value="UniProtKB-KW"/>
</dbReference>
<feature type="domain" description="Methylated-DNA-[protein]-cysteine S-methyltransferase DNA binding" evidence="7">
    <location>
        <begin position="87"/>
        <end position="169"/>
    </location>
</feature>
<dbReference type="PROSITE" id="PS00374">
    <property type="entry name" value="MGMT"/>
    <property type="match status" value="1"/>
</dbReference>
<evidence type="ECO:0000256" key="6">
    <source>
        <dbReference type="ARBA" id="ARBA00049348"/>
    </source>
</evidence>
<evidence type="ECO:0000256" key="3">
    <source>
        <dbReference type="ARBA" id="ARBA00022679"/>
    </source>
</evidence>
<dbReference type="PANTHER" id="PTHR10815">
    <property type="entry name" value="METHYLATED-DNA--PROTEIN-CYSTEINE METHYLTRANSFERASE"/>
    <property type="match status" value="1"/>
</dbReference>
<comment type="catalytic activity">
    <reaction evidence="1">
        <text>a 4-O-methyl-thymidine in DNA + L-cysteinyl-[protein] = a thymidine in DNA + S-methyl-L-cysteinyl-[protein]</text>
        <dbReference type="Rhea" id="RHEA:53428"/>
        <dbReference type="Rhea" id="RHEA-COMP:10131"/>
        <dbReference type="Rhea" id="RHEA-COMP:10132"/>
        <dbReference type="Rhea" id="RHEA-COMP:13555"/>
        <dbReference type="Rhea" id="RHEA-COMP:13556"/>
        <dbReference type="ChEBI" id="CHEBI:29950"/>
        <dbReference type="ChEBI" id="CHEBI:82612"/>
        <dbReference type="ChEBI" id="CHEBI:137386"/>
        <dbReference type="ChEBI" id="CHEBI:137387"/>
        <dbReference type="EC" id="2.1.1.63"/>
    </reaction>
</comment>
<evidence type="ECO:0000259" key="7">
    <source>
        <dbReference type="Pfam" id="PF01035"/>
    </source>
</evidence>
<evidence type="ECO:0000256" key="5">
    <source>
        <dbReference type="ARBA" id="ARBA00023204"/>
    </source>
</evidence>
<dbReference type="STRING" id="1770058.A3840_04930"/>
<dbReference type="GO" id="GO:0006281">
    <property type="term" value="P:DNA repair"/>
    <property type="evidence" value="ECO:0007669"/>
    <property type="project" value="UniProtKB-KW"/>
</dbReference>
<dbReference type="RefSeq" id="WP_067452795.1">
    <property type="nucleotide sequence ID" value="NZ_LVVY01000067.1"/>
</dbReference>
<keyword evidence="9" id="KW-1185">Reference proteome</keyword>
<dbReference type="Gene3D" id="1.10.10.10">
    <property type="entry name" value="Winged helix-like DNA-binding domain superfamily/Winged helix DNA-binding domain"/>
    <property type="match status" value="1"/>
</dbReference>
<evidence type="ECO:0000313" key="9">
    <source>
        <dbReference type="Proteomes" id="UP000078389"/>
    </source>
</evidence>
<evidence type="ECO:0000256" key="1">
    <source>
        <dbReference type="ARBA" id="ARBA00001286"/>
    </source>
</evidence>
<gene>
    <name evidence="8" type="ORF">A3840_04930</name>
</gene>
<dbReference type="InterPro" id="IPR014048">
    <property type="entry name" value="MethylDNA_cys_MeTrfase_DNA-bd"/>
</dbReference>
<evidence type="ECO:0000313" key="8">
    <source>
        <dbReference type="EMBL" id="OAM78682.1"/>
    </source>
</evidence>
<dbReference type="PANTHER" id="PTHR10815:SF5">
    <property type="entry name" value="METHYLATED-DNA--PROTEIN-CYSTEINE METHYLTRANSFERASE"/>
    <property type="match status" value="1"/>
</dbReference>
<dbReference type="InterPro" id="IPR036388">
    <property type="entry name" value="WH-like_DNA-bd_sf"/>
</dbReference>
<dbReference type="SUPFAM" id="SSF53155">
    <property type="entry name" value="Methylated DNA-protein cysteine methyltransferase domain"/>
    <property type="match status" value="1"/>
</dbReference>
<dbReference type="CDD" id="cd06445">
    <property type="entry name" value="ATase"/>
    <property type="match status" value="1"/>
</dbReference>
<dbReference type="InterPro" id="IPR036217">
    <property type="entry name" value="MethylDNA_cys_MeTrfase_DNAb"/>
</dbReference>
<organism evidence="8 9">
    <name type="scientific">Devosia elaeis</name>
    <dbReference type="NCBI Taxonomy" id="1770058"/>
    <lineage>
        <taxon>Bacteria</taxon>
        <taxon>Pseudomonadati</taxon>
        <taxon>Pseudomonadota</taxon>
        <taxon>Alphaproteobacteria</taxon>
        <taxon>Hyphomicrobiales</taxon>
        <taxon>Devosiaceae</taxon>
        <taxon>Devosia</taxon>
    </lineage>
</organism>
<dbReference type="GO" id="GO:0003908">
    <property type="term" value="F:methylated-DNA-[protein]-cysteine S-methyltransferase activity"/>
    <property type="evidence" value="ECO:0007669"/>
    <property type="project" value="UniProtKB-EC"/>
</dbReference>
<name>A0A178I0R2_9HYPH</name>
<keyword evidence="5" id="KW-0234">DNA repair</keyword>
<dbReference type="EMBL" id="LVVY01000067">
    <property type="protein sequence ID" value="OAM78682.1"/>
    <property type="molecule type" value="Genomic_DNA"/>
</dbReference>
<evidence type="ECO:0000256" key="2">
    <source>
        <dbReference type="ARBA" id="ARBA00022603"/>
    </source>
</evidence>
<keyword evidence="3" id="KW-0808">Transferase</keyword>
<sequence>MLDAMETATFDTALGMFGIGWTERGVARLLLPGEDAEAMRDRLDRGGARPGEPDRAISALMGRIEDYAEGVRVDFSGTRLDLAGVPDFHRRAYDLLLLVGWGETLTYGDLARQLGDVGLSRAVGQAMGANPIPLIIPCHRVLAGNGKPGGFSAPGGAVSKVRMLALEGVSVGAPAGQMSFGF</sequence>
<keyword evidence="2" id="KW-0489">Methyltransferase</keyword>
<dbReference type="Proteomes" id="UP000078389">
    <property type="component" value="Unassembled WGS sequence"/>
</dbReference>
<dbReference type="AlphaFoldDB" id="A0A178I0R2"/>
<protein>
    <recommendedName>
        <fullName evidence="7">Methylated-DNA-[protein]-cysteine S-methyltransferase DNA binding domain-containing protein</fullName>
    </recommendedName>
</protein>
<dbReference type="InterPro" id="IPR036631">
    <property type="entry name" value="MGMT_N_sf"/>
</dbReference>
<reference evidence="8 9" key="1">
    <citation type="submission" date="2016-03" db="EMBL/GenBank/DDBJ databases">
        <title>Genome sequencing of Devosia sp. S37.</title>
        <authorList>
            <person name="Mohd Nor M."/>
        </authorList>
    </citation>
    <scope>NUCLEOTIDE SEQUENCE [LARGE SCALE GENOMIC DNA]</scope>
    <source>
        <strain evidence="8 9">S37</strain>
    </source>
</reference>
<dbReference type="Pfam" id="PF01035">
    <property type="entry name" value="DNA_binding_1"/>
    <property type="match status" value="1"/>
</dbReference>
<proteinExistence type="predicted"/>
<comment type="caution">
    <text evidence="8">The sequence shown here is derived from an EMBL/GenBank/DDBJ whole genome shotgun (WGS) entry which is preliminary data.</text>
</comment>
<dbReference type="OrthoDB" id="9802228at2"/>